<sequence>MVFNTANGLNLDDVYWLNKQIHQYINQGDSFVFYIANENLNYQRANNLIEFLFRFFIALNFVSFNIVLNIETKFDIVENIKKRMQLT</sequence>
<organism evidence="2 3">
    <name type="scientific">Mycoplasmopsis mustelae</name>
    <dbReference type="NCBI Taxonomy" id="171289"/>
    <lineage>
        <taxon>Bacteria</taxon>
        <taxon>Bacillati</taxon>
        <taxon>Mycoplasmatota</taxon>
        <taxon>Mycoplasmoidales</taxon>
        <taxon>Metamycoplasmataceae</taxon>
        <taxon>Mycoplasmopsis</taxon>
    </lineage>
</organism>
<protein>
    <submittedName>
        <fullName evidence="2">Uncharacterized protein</fullName>
    </submittedName>
</protein>
<evidence type="ECO:0000313" key="2">
    <source>
        <dbReference type="EMBL" id="TDV23529.1"/>
    </source>
</evidence>
<keyword evidence="1" id="KW-1133">Transmembrane helix</keyword>
<feature type="transmembrane region" description="Helical" evidence="1">
    <location>
        <begin position="51"/>
        <end position="70"/>
    </location>
</feature>
<gene>
    <name evidence="2" type="ORF">BCF59_0520</name>
</gene>
<comment type="caution">
    <text evidence="2">The sequence shown here is derived from an EMBL/GenBank/DDBJ whole genome shotgun (WGS) entry which is preliminary data.</text>
</comment>
<dbReference type="Proteomes" id="UP000295757">
    <property type="component" value="Unassembled WGS sequence"/>
</dbReference>
<accession>A0A4V3FNV4</accession>
<reference evidence="2 3" key="1">
    <citation type="submission" date="2019-03" db="EMBL/GenBank/DDBJ databases">
        <title>Genomic Encyclopedia of Archaeal and Bacterial Type Strains, Phase II (KMG-II): from individual species to whole genera.</title>
        <authorList>
            <person name="Goeker M."/>
        </authorList>
    </citation>
    <scope>NUCLEOTIDE SEQUENCE [LARGE SCALE GENOMIC DNA]</scope>
    <source>
        <strain evidence="2 3">ATCC 35214</strain>
    </source>
</reference>
<dbReference type="AlphaFoldDB" id="A0A4V3FNV4"/>
<name>A0A4V3FNV4_9BACT</name>
<evidence type="ECO:0000256" key="1">
    <source>
        <dbReference type="SAM" id="Phobius"/>
    </source>
</evidence>
<keyword evidence="3" id="KW-1185">Reference proteome</keyword>
<dbReference type="EMBL" id="SOCN01000002">
    <property type="protein sequence ID" value="TDV23529.1"/>
    <property type="molecule type" value="Genomic_DNA"/>
</dbReference>
<keyword evidence="1" id="KW-0812">Transmembrane</keyword>
<keyword evidence="1" id="KW-0472">Membrane</keyword>
<evidence type="ECO:0000313" key="3">
    <source>
        <dbReference type="Proteomes" id="UP000295757"/>
    </source>
</evidence>
<proteinExistence type="predicted"/>